<accession>A0A0E0SCR5</accession>
<dbReference type="EMBL" id="HG970335">
    <property type="protein sequence ID" value="CEF84228.1"/>
    <property type="molecule type" value="Genomic_DNA"/>
</dbReference>
<evidence type="ECO:0000256" key="1">
    <source>
        <dbReference type="SAM" id="SignalP"/>
    </source>
</evidence>
<keyword evidence="4" id="KW-1185">Reference proteome</keyword>
<feature type="signal peptide" evidence="1">
    <location>
        <begin position="1"/>
        <end position="17"/>
    </location>
</feature>
<evidence type="ECO:0000313" key="4">
    <source>
        <dbReference type="Proteomes" id="UP000070720"/>
    </source>
</evidence>
<protein>
    <submittedName>
        <fullName evidence="2">Chromosome 4, complete genome</fullName>
    </submittedName>
</protein>
<dbReference type="eggNOG" id="ENOG502RMUV">
    <property type="taxonomic scope" value="Eukaryota"/>
</dbReference>
<organism evidence="3">
    <name type="scientific">Gibberella zeae (strain ATCC MYA-4620 / CBS 123657 / FGSC 9075 / NRRL 31084 / PH-1)</name>
    <name type="common">Wheat head blight fungus</name>
    <name type="synonym">Fusarium graminearum</name>
    <dbReference type="NCBI Taxonomy" id="229533"/>
    <lineage>
        <taxon>Eukaryota</taxon>
        <taxon>Fungi</taxon>
        <taxon>Dikarya</taxon>
        <taxon>Ascomycota</taxon>
        <taxon>Pezizomycotina</taxon>
        <taxon>Sordariomycetes</taxon>
        <taxon>Hypocreomycetidae</taxon>
        <taxon>Hypocreales</taxon>
        <taxon>Nectriaceae</taxon>
        <taxon>Fusarium</taxon>
    </lineage>
</organism>
<reference evidence="3 4" key="1">
    <citation type="journal article" date="2007" name="Science">
        <title>The Fusarium graminearum genome reveals a link between localized polymorphism and pathogen specialization.</title>
        <authorList>
            <person name="Cuomo C.A."/>
            <person name="Gueldener U."/>
            <person name="Xu J.-R."/>
            <person name="Trail F."/>
            <person name="Turgeon B.G."/>
            <person name="Di Pietro A."/>
            <person name="Walton J.D."/>
            <person name="Ma L.-J."/>
            <person name="Baker S.E."/>
            <person name="Rep M."/>
            <person name="Adam G."/>
            <person name="Antoniw J."/>
            <person name="Baldwin T."/>
            <person name="Calvo S.E."/>
            <person name="Chang Y.-L."/>
            <person name="DeCaprio D."/>
            <person name="Gale L.R."/>
            <person name="Gnerre S."/>
            <person name="Goswami R.S."/>
            <person name="Hammond-Kosack K."/>
            <person name="Harris L.J."/>
            <person name="Hilburn K."/>
            <person name="Kennell J.C."/>
            <person name="Kroken S."/>
            <person name="Magnuson J.K."/>
            <person name="Mannhaupt G."/>
            <person name="Mauceli E.W."/>
            <person name="Mewes H.-W."/>
            <person name="Mitterbauer R."/>
            <person name="Muehlbauer G."/>
            <person name="Muensterkoetter M."/>
            <person name="Nelson D."/>
            <person name="O'Donnell K."/>
            <person name="Ouellet T."/>
            <person name="Qi W."/>
            <person name="Quesneville H."/>
            <person name="Roncero M.I.G."/>
            <person name="Seong K.-Y."/>
            <person name="Tetko I.V."/>
            <person name="Urban M."/>
            <person name="Waalwijk C."/>
            <person name="Ward T.J."/>
            <person name="Yao J."/>
            <person name="Birren B.W."/>
            <person name="Kistler H.C."/>
        </authorList>
    </citation>
    <scope>NUCLEOTIDE SEQUENCE [LARGE SCALE GENOMIC DNA]</scope>
    <source>
        <strain evidence="4">ATCC MYA-4620 / CBS 123657 / FGSC 9075 / NRRL 31084 / PH-1</strain>
        <strain evidence="3">PH-1 / ATCC MYA-4620 / FGSC 9075 / NRRL 31084</strain>
    </source>
</reference>
<gene>
    <name evidence="3" type="primary">FG06505.1</name>
    <name evidence="2" type="ORF">FGRAMPH1_01T22459</name>
</gene>
<evidence type="ECO:0000313" key="3">
    <source>
        <dbReference type="EnsemblFungi" id="CEF84228"/>
    </source>
</evidence>
<dbReference type="VEuPathDB" id="FungiDB:FGRAMPH1_01G22459"/>
<reference evidence="2 4" key="4">
    <citation type="journal article" date="2015" name="BMC Genomics">
        <title>The completed genome sequence of the pathogenic ascomycete fungus Fusarium graminearum.</title>
        <authorList>
            <person name="King R."/>
            <person name="Urban M."/>
            <person name="Hammond-Kosack M.C."/>
            <person name="Hassani-Pak K."/>
            <person name="Hammond-Kosack K.E."/>
        </authorList>
    </citation>
    <scope>NUCLEOTIDE SEQUENCE [LARGE SCALE GENOMIC DNA]</scope>
    <source>
        <strain evidence="4">ATCC MYA-4620 / CBS 123657 / FGSC 9075 / NRRL 31084 / PH-1</strain>
        <strain evidence="2">PH-1</strain>
    </source>
</reference>
<dbReference type="Proteomes" id="UP000070720">
    <property type="component" value="Chromosome 4"/>
</dbReference>
<keyword evidence="1" id="KW-0732">Signal</keyword>
<dbReference type="AlphaFoldDB" id="A0A0E0SCR5"/>
<name>A0A0E0SCR5_GIBZE</name>
<reference key="3">
    <citation type="submission" date="2014-02" db="EMBL/GenBank/DDBJ databases">
        <title>A revised Fusarium graminearum genomic reference sequence using whole shotgun re-sequencing.</title>
        <authorList>
            <person name="King R."/>
            <person name="Urban M."/>
            <person name="Hassani-Pak K."/>
            <person name="Hammond-Kosack K."/>
        </authorList>
    </citation>
    <scope>NUCLEOTIDE SEQUENCE</scope>
    <source>
        <strain>PH-1</strain>
    </source>
</reference>
<evidence type="ECO:0000313" key="2">
    <source>
        <dbReference type="EMBL" id="CEF84228.1"/>
    </source>
</evidence>
<dbReference type="InParanoid" id="A0A0E0SCR5"/>
<reference evidence="3 4" key="2">
    <citation type="journal article" date="2010" name="Nature">
        <title>Comparative genomics reveals mobile pathogenicity chromosomes in Fusarium.</title>
        <authorList>
            <person name="Ma L.J."/>
            <person name="van der Does H.C."/>
            <person name="Borkovich K.A."/>
            <person name="Coleman J.J."/>
            <person name="Daboussi M.J."/>
            <person name="Di Pietro A."/>
            <person name="Dufresne M."/>
            <person name="Freitag M."/>
            <person name="Grabherr M."/>
            <person name="Henrissat B."/>
            <person name="Houterman P.M."/>
            <person name="Kang S."/>
            <person name="Shim W.B."/>
            <person name="Woloshuk C."/>
            <person name="Xie X."/>
            <person name="Xu J.R."/>
            <person name="Antoniw J."/>
            <person name="Baker S.E."/>
            <person name="Bluhm B.H."/>
            <person name="Breakspear A."/>
            <person name="Brown D.W."/>
            <person name="Butchko R.A."/>
            <person name="Chapman S."/>
            <person name="Coulson R."/>
            <person name="Coutinho P.M."/>
            <person name="Danchin E.G."/>
            <person name="Diener A."/>
            <person name="Gale L.R."/>
            <person name="Gardiner D.M."/>
            <person name="Goff S."/>
            <person name="Hammond-Kosack K.E."/>
            <person name="Hilburn K."/>
            <person name="Hua-Van A."/>
            <person name="Jonkers W."/>
            <person name="Kazan K."/>
            <person name="Kodira C.D."/>
            <person name="Koehrsen M."/>
            <person name="Kumar L."/>
            <person name="Lee Y.H."/>
            <person name="Li L."/>
            <person name="Manners J.M."/>
            <person name="Miranda-Saavedra D."/>
            <person name="Mukherjee M."/>
            <person name="Park G."/>
            <person name="Park J."/>
            <person name="Park S.Y."/>
            <person name="Proctor R.H."/>
            <person name="Regev A."/>
            <person name="Ruiz-Roldan M.C."/>
            <person name="Sain D."/>
            <person name="Sakthikumar S."/>
            <person name="Sykes S."/>
            <person name="Schwartz D.C."/>
            <person name="Turgeon B.G."/>
            <person name="Wapinski I."/>
            <person name="Yoder O."/>
            <person name="Young S."/>
            <person name="Zeng Q."/>
            <person name="Zhou S."/>
            <person name="Galagan J."/>
            <person name="Cuomo C.A."/>
            <person name="Kistler H.C."/>
            <person name="Rep M."/>
        </authorList>
    </citation>
    <scope>GENOME REANNOTATION</scope>
    <source>
        <strain evidence="4">ATCC MYA-4620 / CBS 123657 / FGSC 9075 / NRRL 31084 / PH-1</strain>
        <strain evidence="3">PH-1 / ATCC MYA-4620 / FGSC 9075 / NRRL 31084</strain>
    </source>
</reference>
<reference evidence="3" key="5">
    <citation type="submission" date="2017-01" db="UniProtKB">
        <authorList>
            <consortium name="EnsemblFungi"/>
        </authorList>
    </citation>
    <scope>IDENTIFICATION</scope>
    <source>
        <strain evidence="3">PH-1 / ATCC MYA-4620 / FGSC 9075 / NRRL 31084</strain>
    </source>
</reference>
<sequence length="257" mass="27819">MKFSAVFTATLASYTLASPIIINSPDAITISNRVLSQDFAPRIGVTLPAGSKKVPRAVSDRIRRTSKNHDSALKLMDFVATRVRAACQDINTAIMAVKYEGLKDVAVVTTVRTMNNIRTLLSKTVSQLDTTPNMVFTQEERQNLIGDLQIITSEFFKTTEDYINTLGGASGGRSLSRTAHALTDVLESIAAIDATVASDMSRKLITVFSGRVADDDDLLNIVVSPVTSFLSSIKLGEAPATTCSTEDCISDQHEELR</sequence>
<proteinExistence type="predicted"/>
<feature type="chain" id="PRO_5010027153" evidence="1">
    <location>
        <begin position="18"/>
        <end position="257"/>
    </location>
</feature>
<dbReference type="EnsemblFungi" id="CEF84228">
    <property type="protein sequence ID" value="CEF84228"/>
    <property type="gene ID" value="FGRRES_16670"/>
</dbReference>